<feature type="compositionally biased region" description="Basic residues" evidence="1">
    <location>
        <begin position="1"/>
        <end position="10"/>
    </location>
</feature>
<keyword evidence="3" id="KW-1185">Reference proteome</keyword>
<reference evidence="2 3" key="1">
    <citation type="submission" date="2019-02" db="EMBL/GenBank/DDBJ databases">
        <title>Deep-cultivation of Planctomycetes and their phenomic and genomic characterization uncovers novel biology.</title>
        <authorList>
            <person name="Wiegand S."/>
            <person name="Jogler M."/>
            <person name="Boedeker C."/>
            <person name="Pinto D."/>
            <person name="Vollmers J."/>
            <person name="Rivas-Marin E."/>
            <person name="Kohn T."/>
            <person name="Peeters S.H."/>
            <person name="Heuer A."/>
            <person name="Rast P."/>
            <person name="Oberbeckmann S."/>
            <person name="Bunk B."/>
            <person name="Jeske O."/>
            <person name="Meyerdierks A."/>
            <person name="Storesund J.E."/>
            <person name="Kallscheuer N."/>
            <person name="Luecker S."/>
            <person name="Lage O.M."/>
            <person name="Pohl T."/>
            <person name="Merkel B.J."/>
            <person name="Hornburger P."/>
            <person name="Mueller R.-W."/>
            <person name="Bruemmer F."/>
            <person name="Labrenz M."/>
            <person name="Spormann A.M."/>
            <person name="Op den Camp H."/>
            <person name="Overmann J."/>
            <person name="Amann R."/>
            <person name="Jetten M.S.M."/>
            <person name="Mascher T."/>
            <person name="Medema M.H."/>
            <person name="Devos D.P."/>
            <person name="Kaster A.-K."/>
            <person name="Ovreas L."/>
            <person name="Rohde M."/>
            <person name="Galperin M.Y."/>
            <person name="Jogler C."/>
        </authorList>
    </citation>
    <scope>NUCLEOTIDE SEQUENCE [LARGE SCALE GENOMIC DNA]</scope>
    <source>
        <strain evidence="2 3">ETA_A8</strain>
    </source>
</reference>
<organism evidence="2 3">
    <name type="scientific">Anatilimnocola aggregata</name>
    <dbReference type="NCBI Taxonomy" id="2528021"/>
    <lineage>
        <taxon>Bacteria</taxon>
        <taxon>Pseudomonadati</taxon>
        <taxon>Planctomycetota</taxon>
        <taxon>Planctomycetia</taxon>
        <taxon>Pirellulales</taxon>
        <taxon>Pirellulaceae</taxon>
        <taxon>Anatilimnocola</taxon>
    </lineage>
</organism>
<dbReference type="AlphaFoldDB" id="A0A517Y565"/>
<feature type="region of interest" description="Disordered" evidence="1">
    <location>
        <begin position="1"/>
        <end position="20"/>
    </location>
</feature>
<evidence type="ECO:0000256" key="1">
    <source>
        <dbReference type="SAM" id="MobiDB-lite"/>
    </source>
</evidence>
<evidence type="ECO:0000313" key="3">
    <source>
        <dbReference type="Proteomes" id="UP000315017"/>
    </source>
</evidence>
<accession>A0A517Y565</accession>
<dbReference type="KEGG" id="aagg:ETAA8_04440"/>
<gene>
    <name evidence="2" type="ORF">ETAA8_04440</name>
</gene>
<sequence length="214" mass="24563">MPPRMANKKKPVQEEVPTPFLSPSQLQAIEAMWVNHASEAGDADELTIVEETDDERLLRMHREEMEAAKAARDYPEDVEDVMEAVLRHRFKQEFAGGQPCTEGLSILDRCPSEKFLKRFAGEAVAFQFGYLKDRRMSYEIYQWKMTPPDRAVCWLAQHDSGSMCIDAYVLSRKEEHWHVATVQTVLYACGVVVDVPQINPNSKLRPALRLLLRE</sequence>
<protein>
    <submittedName>
        <fullName evidence="2">Uncharacterized protein</fullName>
    </submittedName>
</protein>
<evidence type="ECO:0000313" key="2">
    <source>
        <dbReference type="EMBL" id="QDU25378.1"/>
    </source>
</evidence>
<proteinExistence type="predicted"/>
<dbReference type="EMBL" id="CP036274">
    <property type="protein sequence ID" value="QDU25378.1"/>
    <property type="molecule type" value="Genomic_DNA"/>
</dbReference>
<dbReference type="Proteomes" id="UP000315017">
    <property type="component" value="Chromosome"/>
</dbReference>
<name>A0A517Y565_9BACT</name>